<dbReference type="EMBL" id="BOMY01000020">
    <property type="protein sequence ID" value="GIF19968.1"/>
    <property type="molecule type" value="Genomic_DNA"/>
</dbReference>
<dbReference type="PANTHER" id="PTHR30173">
    <property type="entry name" value="SIGMA 19 FACTOR"/>
    <property type="match status" value="1"/>
</dbReference>
<sequence>MVGCAHSDGRGGGPVTVTRVAIDHLRRAKVRRAAYVGPWLPEPHAGTRLELAESVSMAMLVVLESLSPLERAVFVLRDVFDVGYAEVAVAVDRSPEAVRQVAHRARAHVRERRRRYEVDDLVRGQVTGRFLAACVGGDLAGLLELLAPDVVMWADSNGSGEMPRVPLHGVADVVAFFARSVALYPPGTTYRLVRLNGAAAAVLSAGSEVLAVVDLDLDADSQRIAGIRLVRNPEKLTRI</sequence>
<comment type="caution">
    <text evidence="7">The sequence shown here is derived from an EMBL/GenBank/DDBJ whole genome shotgun (WGS) entry which is preliminary data.</text>
</comment>
<dbReference type="Pfam" id="PF12680">
    <property type="entry name" value="SnoaL_2"/>
    <property type="match status" value="1"/>
</dbReference>
<dbReference type="Proteomes" id="UP000623608">
    <property type="component" value="Unassembled WGS sequence"/>
</dbReference>
<evidence type="ECO:0000256" key="1">
    <source>
        <dbReference type="ARBA" id="ARBA00010641"/>
    </source>
</evidence>
<dbReference type="Pfam" id="PF08281">
    <property type="entry name" value="Sigma70_r4_2"/>
    <property type="match status" value="1"/>
</dbReference>
<dbReference type="Gene3D" id="1.10.10.10">
    <property type="entry name" value="Winged helix-like DNA-binding domain superfamily/Winged helix DNA-binding domain"/>
    <property type="match status" value="1"/>
</dbReference>
<keyword evidence="8" id="KW-1185">Reference proteome</keyword>
<evidence type="ECO:0000259" key="6">
    <source>
        <dbReference type="Pfam" id="PF12680"/>
    </source>
</evidence>
<dbReference type="SUPFAM" id="SSF88659">
    <property type="entry name" value="Sigma3 and sigma4 domains of RNA polymerase sigma factors"/>
    <property type="match status" value="1"/>
</dbReference>
<dbReference type="InterPro" id="IPR013249">
    <property type="entry name" value="RNA_pol_sigma70_r4_t2"/>
</dbReference>
<keyword evidence="4" id="KW-0804">Transcription</keyword>
<evidence type="ECO:0000313" key="7">
    <source>
        <dbReference type="EMBL" id="GIF19968.1"/>
    </source>
</evidence>
<dbReference type="InterPro" id="IPR036388">
    <property type="entry name" value="WH-like_DNA-bd_sf"/>
</dbReference>
<dbReference type="GO" id="GO:0006352">
    <property type="term" value="P:DNA-templated transcription initiation"/>
    <property type="evidence" value="ECO:0007669"/>
    <property type="project" value="InterPro"/>
</dbReference>
<accession>A0A919TR83</accession>
<dbReference type="GO" id="GO:0003677">
    <property type="term" value="F:DNA binding"/>
    <property type="evidence" value="ECO:0007669"/>
    <property type="project" value="InterPro"/>
</dbReference>
<dbReference type="SUPFAM" id="SSF54427">
    <property type="entry name" value="NTF2-like"/>
    <property type="match status" value="1"/>
</dbReference>
<dbReference type="InterPro" id="IPR052704">
    <property type="entry name" value="ECF_Sigma-70_Domain"/>
</dbReference>
<gene>
    <name evidence="7" type="ORF">Ate02nite_26980</name>
</gene>
<dbReference type="Gene3D" id="3.10.450.50">
    <property type="match status" value="1"/>
</dbReference>
<dbReference type="InterPro" id="IPR037401">
    <property type="entry name" value="SnoaL-like"/>
</dbReference>
<dbReference type="InterPro" id="IPR013324">
    <property type="entry name" value="RNA_pol_sigma_r3/r4-like"/>
</dbReference>
<keyword evidence="2" id="KW-0805">Transcription regulation</keyword>
<feature type="domain" description="SnoaL-like" evidence="6">
    <location>
        <begin position="129"/>
        <end position="206"/>
    </location>
</feature>
<reference evidence="7" key="1">
    <citation type="submission" date="2021-01" db="EMBL/GenBank/DDBJ databases">
        <title>Whole genome shotgun sequence of Actinoplanes tereljensis NBRC 105297.</title>
        <authorList>
            <person name="Komaki H."/>
            <person name="Tamura T."/>
        </authorList>
    </citation>
    <scope>NUCLEOTIDE SEQUENCE</scope>
    <source>
        <strain evidence="7">NBRC 105297</strain>
    </source>
</reference>
<keyword evidence="3" id="KW-0731">Sigma factor</keyword>
<organism evidence="7 8">
    <name type="scientific">Paractinoplanes tereljensis</name>
    <dbReference type="NCBI Taxonomy" id="571912"/>
    <lineage>
        <taxon>Bacteria</taxon>
        <taxon>Bacillati</taxon>
        <taxon>Actinomycetota</taxon>
        <taxon>Actinomycetes</taxon>
        <taxon>Micromonosporales</taxon>
        <taxon>Micromonosporaceae</taxon>
        <taxon>Paractinoplanes</taxon>
    </lineage>
</organism>
<dbReference type="GO" id="GO:0016987">
    <property type="term" value="F:sigma factor activity"/>
    <property type="evidence" value="ECO:0007669"/>
    <property type="project" value="UniProtKB-KW"/>
</dbReference>
<dbReference type="PANTHER" id="PTHR30173:SF36">
    <property type="entry name" value="ECF RNA POLYMERASE SIGMA FACTOR SIGJ"/>
    <property type="match status" value="1"/>
</dbReference>
<dbReference type="AlphaFoldDB" id="A0A919TR83"/>
<evidence type="ECO:0000259" key="5">
    <source>
        <dbReference type="Pfam" id="PF08281"/>
    </source>
</evidence>
<evidence type="ECO:0000313" key="8">
    <source>
        <dbReference type="Proteomes" id="UP000623608"/>
    </source>
</evidence>
<comment type="similarity">
    <text evidence="1">Belongs to the sigma-70 factor family. ECF subfamily.</text>
</comment>
<name>A0A919TR83_9ACTN</name>
<protein>
    <submittedName>
        <fullName evidence="7">RNA polymerase sigma24 factor</fullName>
    </submittedName>
</protein>
<evidence type="ECO:0000256" key="2">
    <source>
        <dbReference type="ARBA" id="ARBA00023015"/>
    </source>
</evidence>
<feature type="domain" description="RNA polymerase sigma factor 70 region 4 type 2" evidence="5">
    <location>
        <begin position="58"/>
        <end position="108"/>
    </location>
</feature>
<evidence type="ECO:0000256" key="4">
    <source>
        <dbReference type="ARBA" id="ARBA00023163"/>
    </source>
</evidence>
<evidence type="ECO:0000256" key="3">
    <source>
        <dbReference type="ARBA" id="ARBA00023082"/>
    </source>
</evidence>
<dbReference type="InterPro" id="IPR032710">
    <property type="entry name" value="NTF2-like_dom_sf"/>
</dbReference>
<proteinExistence type="inferred from homology"/>